<evidence type="ECO:0000256" key="1">
    <source>
        <dbReference type="SAM" id="SignalP"/>
    </source>
</evidence>
<protein>
    <recommendedName>
        <fullName evidence="4">Gliding motility-associated C-terminal domain-containing protein</fullName>
    </recommendedName>
</protein>
<keyword evidence="1" id="KW-0732">Signal</keyword>
<dbReference type="Proteomes" id="UP000627292">
    <property type="component" value="Unassembled WGS sequence"/>
</dbReference>
<dbReference type="EMBL" id="BMIB01000001">
    <property type="protein sequence ID" value="GGH58774.1"/>
    <property type="molecule type" value="Genomic_DNA"/>
</dbReference>
<evidence type="ECO:0000313" key="3">
    <source>
        <dbReference type="Proteomes" id="UP000627292"/>
    </source>
</evidence>
<dbReference type="Pfam" id="PF13585">
    <property type="entry name" value="CHU_C"/>
    <property type="match status" value="1"/>
</dbReference>
<dbReference type="NCBIfam" id="TIGR04131">
    <property type="entry name" value="Bac_Flav_CTERM"/>
    <property type="match status" value="1"/>
</dbReference>
<dbReference type="Gene3D" id="2.60.40.10">
    <property type="entry name" value="Immunoglobulins"/>
    <property type="match status" value="2"/>
</dbReference>
<dbReference type="InterPro" id="IPR026341">
    <property type="entry name" value="T9SS_type_B"/>
</dbReference>
<accession>A0A917MSY7</accession>
<evidence type="ECO:0008006" key="4">
    <source>
        <dbReference type="Google" id="ProtNLM"/>
    </source>
</evidence>
<dbReference type="AlphaFoldDB" id="A0A917MSY7"/>
<proteinExistence type="predicted"/>
<name>A0A917MSY7_9BACT</name>
<organism evidence="2 3">
    <name type="scientific">Filimonas zeae</name>
    <dbReference type="NCBI Taxonomy" id="1737353"/>
    <lineage>
        <taxon>Bacteria</taxon>
        <taxon>Pseudomonadati</taxon>
        <taxon>Bacteroidota</taxon>
        <taxon>Chitinophagia</taxon>
        <taxon>Chitinophagales</taxon>
        <taxon>Chitinophagaceae</taxon>
        <taxon>Filimonas</taxon>
    </lineage>
</organism>
<gene>
    <name evidence="2" type="ORF">GCM10011379_04820</name>
</gene>
<evidence type="ECO:0000313" key="2">
    <source>
        <dbReference type="EMBL" id="GGH58774.1"/>
    </source>
</evidence>
<keyword evidence="3" id="KW-1185">Reference proteome</keyword>
<reference evidence="2" key="2">
    <citation type="submission" date="2020-09" db="EMBL/GenBank/DDBJ databases">
        <authorList>
            <person name="Sun Q."/>
            <person name="Zhou Y."/>
        </authorList>
    </citation>
    <scope>NUCLEOTIDE SEQUENCE</scope>
    <source>
        <strain evidence="2">CGMCC 1.15290</strain>
    </source>
</reference>
<dbReference type="RefSeq" id="WP_188950363.1">
    <property type="nucleotide sequence ID" value="NZ_BMIB01000001.1"/>
</dbReference>
<feature type="signal peptide" evidence="1">
    <location>
        <begin position="1"/>
        <end position="19"/>
    </location>
</feature>
<dbReference type="InterPro" id="IPR013783">
    <property type="entry name" value="Ig-like_fold"/>
</dbReference>
<sequence>MFRYLLLLLLTITYTTATAQLCTGSLGDPVVNIDFGSGTNTYGKALPAYSTNYTFVNSNGPNDGSYSISKTSTSGAADSWHVTNDHTGNSNGYFMIVNAAADTGTFYTDTIHGLCGNTTYEFASWIVNLNKPNSICGNSLILPNVTFIIAKLDGTVIKTIESGDIAATETATWKQYGAYFVTQPNVRDVVIRMRNNAPGGCGNDLGLDDITFRPCGRMMNAYVAGSSSATQNICQGTTARIRINTIISGGGDDPAYQWQSSIDDGFTWQDIAGATQTNYIVDIPANALPGYKKYRLSIAEAGNIASYSCRTASNAISVYINPTPALQVTGNASLCTGDTLRATVTSTSNISAAWKGPDNFTATGNSIAINQVTDGNSGRYYVTAVSDKGCSNTDSSLVTQVHPTPVAHAGTPVTICKGERTLLKGAGGGTYQWTPATYLSNANAATPTATPLSSTQYQLTVTTAYGCTDTASVYITVMDVPATHAGDDQIIAHGKTAQLNGSYSGVADTWYWTPAALLSNAGSLTPYTTPEEPVLFTLHVTNPCGTTTDDVWIEVVRDIIVPNAFSPNGDGIHDTWLIPELRLYPNTEVSVFGRFGARVFYSKGYSKPWDGTYNNKKVPAGTYYYLIDLKNGSPRRSGSVLVL</sequence>
<reference evidence="2" key="1">
    <citation type="journal article" date="2014" name="Int. J. Syst. Evol. Microbiol.">
        <title>Complete genome sequence of Corynebacterium casei LMG S-19264T (=DSM 44701T), isolated from a smear-ripened cheese.</title>
        <authorList>
            <consortium name="US DOE Joint Genome Institute (JGI-PGF)"/>
            <person name="Walter F."/>
            <person name="Albersmeier A."/>
            <person name="Kalinowski J."/>
            <person name="Ruckert C."/>
        </authorList>
    </citation>
    <scope>NUCLEOTIDE SEQUENCE</scope>
    <source>
        <strain evidence="2">CGMCC 1.15290</strain>
    </source>
</reference>
<comment type="caution">
    <text evidence="2">The sequence shown here is derived from an EMBL/GenBank/DDBJ whole genome shotgun (WGS) entry which is preliminary data.</text>
</comment>
<feature type="chain" id="PRO_5036857368" description="Gliding motility-associated C-terminal domain-containing protein" evidence="1">
    <location>
        <begin position="20"/>
        <end position="643"/>
    </location>
</feature>